<dbReference type="PANTHER" id="PTHR11439">
    <property type="entry name" value="GAG-POL-RELATED RETROTRANSPOSON"/>
    <property type="match status" value="1"/>
</dbReference>
<sequence>MNLRMYTNSDWAGCPVSRQSTSGYCIFFARSSIEAEYRRLASGVAELTWIQYLLRDLHITLPSVPIAYCDNIAATYLAYKPITHSRTKHIMIDLIIILFTRRLHWELSRSCMFLHMRNSLMFSLSFYPAQSFARPLPISVVFAQLQLREDVHVNNISTNYLVFQVYNLGTDNSVCRHGIHGLYRLFNIEISSSLLVQGDNCMYLSQERGGDSLCGILYDYLRLEGPSNE</sequence>
<keyword evidence="3" id="KW-1185">Reference proteome</keyword>
<comment type="caution">
    <text evidence="2">The sequence shown here is derived from an EMBL/GenBank/DDBJ whole genome shotgun (WGS) entry which is preliminary data.</text>
</comment>
<feature type="domain" description="Rhamnogalacturonan lyase" evidence="1">
    <location>
        <begin position="120"/>
        <end position="223"/>
    </location>
</feature>
<proteinExistence type="predicted"/>
<evidence type="ECO:0000313" key="2">
    <source>
        <dbReference type="EMBL" id="GAA0146319.1"/>
    </source>
</evidence>
<dbReference type="EMBL" id="BAABME010016525">
    <property type="protein sequence ID" value="GAA0146319.1"/>
    <property type="molecule type" value="Genomic_DNA"/>
</dbReference>
<evidence type="ECO:0000259" key="1">
    <source>
        <dbReference type="Pfam" id="PF14683"/>
    </source>
</evidence>
<organism evidence="2 3">
    <name type="scientific">Lithospermum erythrorhizon</name>
    <name type="common">Purple gromwell</name>
    <name type="synonym">Lithospermum officinale var. erythrorhizon</name>
    <dbReference type="NCBI Taxonomy" id="34254"/>
    <lineage>
        <taxon>Eukaryota</taxon>
        <taxon>Viridiplantae</taxon>
        <taxon>Streptophyta</taxon>
        <taxon>Embryophyta</taxon>
        <taxon>Tracheophyta</taxon>
        <taxon>Spermatophyta</taxon>
        <taxon>Magnoliopsida</taxon>
        <taxon>eudicotyledons</taxon>
        <taxon>Gunneridae</taxon>
        <taxon>Pentapetalae</taxon>
        <taxon>asterids</taxon>
        <taxon>lamiids</taxon>
        <taxon>Boraginales</taxon>
        <taxon>Boraginaceae</taxon>
        <taxon>Boraginoideae</taxon>
        <taxon>Lithospermeae</taxon>
        <taxon>Lithospermum</taxon>
    </lineage>
</organism>
<dbReference type="CDD" id="cd09272">
    <property type="entry name" value="RNase_HI_RT_Ty1"/>
    <property type="match status" value="1"/>
</dbReference>
<dbReference type="PANTHER" id="PTHR11439:SF455">
    <property type="entry name" value="RLK (RECEPTOR-LIKE PROTEIN KINASE) 8, PUTATIVE-RELATED"/>
    <property type="match status" value="1"/>
</dbReference>
<accession>A0AAV3P427</accession>
<dbReference type="Gene3D" id="2.60.120.260">
    <property type="entry name" value="Galactose-binding domain-like"/>
    <property type="match status" value="1"/>
</dbReference>
<evidence type="ECO:0000313" key="3">
    <source>
        <dbReference type="Proteomes" id="UP001454036"/>
    </source>
</evidence>
<dbReference type="InterPro" id="IPR029411">
    <property type="entry name" value="RG-lyase_III"/>
</dbReference>
<gene>
    <name evidence="2" type="ORF">LIER_36289</name>
</gene>
<dbReference type="Pfam" id="PF14683">
    <property type="entry name" value="CBM-like"/>
    <property type="match status" value="1"/>
</dbReference>
<reference evidence="2 3" key="1">
    <citation type="submission" date="2024-01" db="EMBL/GenBank/DDBJ databases">
        <title>The complete chloroplast genome sequence of Lithospermum erythrorhizon: insights into the phylogenetic relationship among Boraginaceae species and the maternal lineages of purple gromwells.</title>
        <authorList>
            <person name="Okada T."/>
            <person name="Watanabe K."/>
        </authorList>
    </citation>
    <scope>NUCLEOTIDE SEQUENCE [LARGE SCALE GENOMIC DNA]</scope>
</reference>
<name>A0AAV3P427_LITER</name>
<dbReference type="AlphaFoldDB" id="A0AAV3P427"/>
<dbReference type="Proteomes" id="UP001454036">
    <property type="component" value="Unassembled WGS sequence"/>
</dbReference>
<dbReference type="InterPro" id="IPR008979">
    <property type="entry name" value="Galactose-bd-like_sf"/>
</dbReference>
<protein>
    <recommendedName>
        <fullName evidence="1">Rhamnogalacturonan lyase domain-containing protein</fullName>
    </recommendedName>
</protein>
<dbReference type="SUPFAM" id="SSF49785">
    <property type="entry name" value="Galactose-binding domain-like"/>
    <property type="match status" value="1"/>
</dbReference>